<feature type="domain" description="C2H2-type" evidence="9">
    <location>
        <begin position="160"/>
        <end position="189"/>
    </location>
</feature>
<evidence type="ECO:0000256" key="3">
    <source>
        <dbReference type="ARBA" id="ARBA00022737"/>
    </source>
</evidence>
<feature type="domain" description="C2H2-type" evidence="9">
    <location>
        <begin position="218"/>
        <end position="245"/>
    </location>
</feature>
<feature type="domain" description="C2H2-type" evidence="9">
    <location>
        <begin position="274"/>
        <end position="301"/>
    </location>
</feature>
<protein>
    <recommendedName>
        <fullName evidence="9">C2H2-type domain-containing protein</fullName>
    </recommendedName>
</protein>
<dbReference type="FunFam" id="3.30.160.60:FF:001182">
    <property type="entry name" value="Zinc finger, C2H2 type"/>
    <property type="match status" value="1"/>
</dbReference>
<evidence type="ECO:0000256" key="8">
    <source>
        <dbReference type="SAM" id="MobiDB-lite"/>
    </source>
</evidence>
<keyword evidence="11" id="KW-1185">Reference proteome</keyword>
<feature type="compositionally biased region" description="Basic and acidic residues" evidence="8">
    <location>
        <begin position="131"/>
        <end position="144"/>
    </location>
</feature>
<dbReference type="OrthoDB" id="5062908at2759"/>
<evidence type="ECO:0000256" key="2">
    <source>
        <dbReference type="ARBA" id="ARBA00022723"/>
    </source>
</evidence>
<organism evidence="10 11">
    <name type="scientific">Desmophyllum pertusum</name>
    <dbReference type="NCBI Taxonomy" id="174260"/>
    <lineage>
        <taxon>Eukaryota</taxon>
        <taxon>Metazoa</taxon>
        <taxon>Cnidaria</taxon>
        <taxon>Anthozoa</taxon>
        <taxon>Hexacorallia</taxon>
        <taxon>Scleractinia</taxon>
        <taxon>Caryophylliina</taxon>
        <taxon>Caryophylliidae</taxon>
        <taxon>Desmophyllum</taxon>
    </lineage>
</organism>
<feature type="domain" description="C2H2-type" evidence="9">
    <location>
        <begin position="190"/>
        <end position="217"/>
    </location>
</feature>
<evidence type="ECO:0000259" key="9">
    <source>
        <dbReference type="PROSITE" id="PS50157"/>
    </source>
</evidence>
<dbReference type="Pfam" id="PF00096">
    <property type="entry name" value="zf-C2H2"/>
    <property type="match status" value="5"/>
</dbReference>
<comment type="subcellular location">
    <subcellularLocation>
        <location evidence="1">Nucleus</location>
    </subcellularLocation>
</comment>
<evidence type="ECO:0000313" key="11">
    <source>
        <dbReference type="Proteomes" id="UP001163046"/>
    </source>
</evidence>
<evidence type="ECO:0000256" key="6">
    <source>
        <dbReference type="ARBA" id="ARBA00023242"/>
    </source>
</evidence>
<dbReference type="InterPro" id="IPR036236">
    <property type="entry name" value="Znf_C2H2_sf"/>
</dbReference>
<dbReference type="Proteomes" id="UP001163046">
    <property type="component" value="Unassembled WGS sequence"/>
</dbReference>
<keyword evidence="2" id="KW-0479">Metal-binding</keyword>
<evidence type="ECO:0000256" key="1">
    <source>
        <dbReference type="ARBA" id="ARBA00004123"/>
    </source>
</evidence>
<reference evidence="10" key="1">
    <citation type="submission" date="2023-01" db="EMBL/GenBank/DDBJ databases">
        <title>Genome assembly of the deep-sea coral Lophelia pertusa.</title>
        <authorList>
            <person name="Herrera S."/>
            <person name="Cordes E."/>
        </authorList>
    </citation>
    <scope>NUCLEOTIDE SEQUENCE</scope>
    <source>
        <strain evidence="10">USNM1676648</strain>
        <tissue evidence="10">Polyp</tissue>
    </source>
</reference>
<dbReference type="FunFam" id="3.30.160.60:FF:000295">
    <property type="entry name" value="zinc finger protein 19"/>
    <property type="match status" value="1"/>
</dbReference>
<comment type="caution">
    <text evidence="10">The sequence shown here is derived from an EMBL/GenBank/DDBJ whole genome shotgun (WGS) entry which is preliminary data.</text>
</comment>
<evidence type="ECO:0000256" key="5">
    <source>
        <dbReference type="ARBA" id="ARBA00022833"/>
    </source>
</evidence>
<dbReference type="PANTHER" id="PTHR24394">
    <property type="entry name" value="ZINC FINGER PROTEIN"/>
    <property type="match status" value="1"/>
</dbReference>
<dbReference type="SMART" id="SM00355">
    <property type="entry name" value="ZnF_C2H2"/>
    <property type="match status" value="6"/>
</dbReference>
<dbReference type="GO" id="GO:0000981">
    <property type="term" value="F:DNA-binding transcription factor activity, RNA polymerase II-specific"/>
    <property type="evidence" value="ECO:0007669"/>
    <property type="project" value="TreeGrafter"/>
</dbReference>
<dbReference type="FunFam" id="3.30.160.60:FF:000446">
    <property type="entry name" value="Zinc finger protein"/>
    <property type="match status" value="1"/>
</dbReference>
<dbReference type="FunFam" id="3.30.160.60:FF:000688">
    <property type="entry name" value="zinc finger protein 197 isoform X1"/>
    <property type="match status" value="1"/>
</dbReference>
<evidence type="ECO:0000313" key="10">
    <source>
        <dbReference type="EMBL" id="KAJ7372451.1"/>
    </source>
</evidence>
<evidence type="ECO:0000256" key="7">
    <source>
        <dbReference type="PROSITE-ProRule" id="PRU00042"/>
    </source>
</evidence>
<keyword evidence="4 7" id="KW-0863">Zinc-finger</keyword>
<feature type="region of interest" description="Disordered" evidence="8">
    <location>
        <begin position="56"/>
        <end position="156"/>
    </location>
</feature>
<proteinExistence type="predicted"/>
<sequence>MPKSFLLKRHLRQEWNSREEAYSLAGPLQFGLWDRLPSESGFLELNFQRQNSTFEESTKANDLEKDTNNVDYFDGERDYAGDLAPNQNHKGNELKASRPKDISRTTDEEYTAAEARDKTRSGKNSKKSQHRGYEESRHLRENSSKKLPQSCQPGAMKQPYKCDQCGKIFKTKYTLTIHLKMPSHTGAKPFVCAICGKGFRLSSTLCRHKIIHTSEKPHKCHICDKAFNRSSTLKTHIRTHSEMKEFLCDICGKGFHQKGNLRNHVLIHTGEKPYRCNLCEKAFNKLSNLKFHMHIHTDNAPYRCRYCKICFTRRCDLKLHIADCNHPEPKKEKSSPSGRH</sequence>
<dbReference type="AlphaFoldDB" id="A0A9W9YZN3"/>
<dbReference type="Gene3D" id="3.30.160.60">
    <property type="entry name" value="Classic Zinc Finger"/>
    <property type="match status" value="5"/>
</dbReference>
<dbReference type="FunFam" id="3.30.160.60:FF:001498">
    <property type="entry name" value="Zinc finger protein 404"/>
    <property type="match status" value="1"/>
</dbReference>
<feature type="compositionally biased region" description="Basic and acidic residues" evidence="8">
    <location>
        <begin position="90"/>
        <end position="107"/>
    </location>
</feature>
<feature type="compositionally biased region" description="Basic and acidic residues" evidence="8">
    <location>
        <begin position="56"/>
        <end position="80"/>
    </location>
</feature>
<dbReference type="InterPro" id="IPR013087">
    <property type="entry name" value="Znf_C2H2_type"/>
</dbReference>
<dbReference type="PROSITE" id="PS50157">
    <property type="entry name" value="ZINC_FINGER_C2H2_2"/>
    <property type="match status" value="6"/>
</dbReference>
<dbReference type="GO" id="GO:0005634">
    <property type="term" value="C:nucleus"/>
    <property type="evidence" value="ECO:0007669"/>
    <property type="project" value="UniProtKB-SubCell"/>
</dbReference>
<feature type="domain" description="C2H2-type" evidence="9">
    <location>
        <begin position="246"/>
        <end position="273"/>
    </location>
</feature>
<feature type="compositionally biased region" description="Basic residues" evidence="8">
    <location>
        <begin position="121"/>
        <end position="130"/>
    </location>
</feature>
<evidence type="ECO:0000256" key="4">
    <source>
        <dbReference type="ARBA" id="ARBA00022771"/>
    </source>
</evidence>
<accession>A0A9W9YZN3</accession>
<keyword evidence="6" id="KW-0539">Nucleus</keyword>
<dbReference type="PROSITE" id="PS00028">
    <property type="entry name" value="ZINC_FINGER_C2H2_1"/>
    <property type="match status" value="6"/>
</dbReference>
<gene>
    <name evidence="10" type="ORF">OS493_018958</name>
</gene>
<dbReference type="PANTHER" id="PTHR24394:SF29">
    <property type="entry name" value="MYONEURIN"/>
    <property type="match status" value="1"/>
</dbReference>
<name>A0A9W9YZN3_9CNID</name>
<keyword evidence="5" id="KW-0862">Zinc</keyword>
<dbReference type="GO" id="GO:0008270">
    <property type="term" value="F:zinc ion binding"/>
    <property type="evidence" value="ECO:0007669"/>
    <property type="project" value="UniProtKB-KW"/>
</dbReference>
<feature type="domain" description="C2H2-type" evidence="9">
    <location>
        <begin position="302"/>
        <end position="331"/>
    </location>
</feature>
<keyword evidence="3" id="KW-0677">Repeat</keyword>
<dbReference type="SUPFAM" id="SSF57667">
    <property type="entry name" value="beta-beta-alpha zinc fingers"/>
    <property type="match status" value="4"/>
</dbReference>
<dbReference type="EMBL" id="MU826836">
    <property type="protein sequence ID" value="KAJ7372451.1"/>
    <property type="molecule type" value="Genomic_DNA"/>
</dbReference>